<dbReference type="CDD" id="cd01392">
    <property type="entry name" value="HTH_LacI"/>
    <property type="match status" value="1"/>
</dbReference>
<dbReference type="SMART" id="SM00354">
    <property type="entry name" value="HTH_LACI"/>
    <property type="match status" value="1"/>
</dbReference>
<comment type="caution">
    <text evidence="5">The sequence shown here is derived from an EMBL/GenBank/DDBJ whole genome shotgun (WGS) entry which is preliminary data.</text>
</comment>
<reference evidence="5 6" key="1">
    <citation type="submission" date="2017-10" db="EMBL/GenBank/DDBJ databases">
        <title>Effective Description of Clostridium neonatale sp. nov. linked to necrotizing enterocolitis in neonates and a clarification of species assignable to the genus Clostridium (Prazmowski 1880) emend. Lawson and Rainey 2016.</title>
        <authorList>
            <person name="Bernard K."/>
            <person name="Burdz T."/>
            <person name="Wiebe D."/>
            <person name="Balcewich B."/>
            <person name="Alfa M."/>
            <person name="Bernier A.-M."/>
        </authorList>
    </citation>
    <scope>NUCLEOTIDE SEQUENCE [LARGE SCALE GENOMIC DNA]</scope>
    <source>
        <strain evidence="5 6">LCDC99A005</strain>
    </source>
</reference>
<dbReference type="AlphaFoldDB" id="A0A2A7MHQ3"/>
<dbReference type="InterPro" id="IPR000843">
    <property type="entry name" value="HTH_LacI"/>
</dbReference>
<dbReference type="PROSITE" id="PS00356">
    <property type="entry name" value="HTH_LACI_1"/>
    <property type="match status" value="1"/>
</dbReference>
<evidence type="ECO:0000256" key="2">
    <source>
        <dbReference type="ARBA" id="ARBA00023125"/>
    </source>
</evidence>
<dbReference type="Gene3D" id="1.10.260.40">
    <property type="entry name" value="lambda repressor-like DNA-binding domains"/>
    <property type="match status" value="1"/>
</dbReference>
<dbReference type="GO" id="GO:0000976">
    <property type="term" value="F:transcription cis-regulatory region binding"/>
    <property type="evidence" value="ECO:0007669"/>
    <property type="project" value="TreeGrafter"/>
</dbReference>
<evidence type="ECO:0000256" key="1">
    <source>
        <dbReference type="ARBA" id="ARBA00023015"/>
    </source>
</evidence>
<feature type="domain" description="HTH lacI-type" evidence="4">
    <location>
        <begin position="5"/>
        <end position="51"/>
    </location>
</feature>
<proteinExistence type="predicted"/>
<dbReference type="PROSITE" id="PS50932">
    <property type="entry name" value="HTH_LACI_2"/>
    <property type="match status" value="1"/>
</dbReference>
<dbReference type="OrthoDB" id="9775106at2"/>
<dbReference type="InterPro" id="IPR010982">
    <property type="entry name" value="Lambda_DNA-bd_dom_sf"/>
</dbReference>
<name>A0A2A7MHQ3_9CLOT</name>
<dbReference type="Gene3D" id="3.40.50.2300">
    <property type="match status" value="2"/>
</dbReference>
<evidence type="ECO:0000313" key="5">
    <source>
        <dbReference type="EMBL" id="PEG31245.1"/>
    </source>
</evidence>
<keyword evidence="6" id="KW-1185">Reference proteome</keyword>
<dbReference type="EMBL" id="PDCJ01000001">
    <property type="protein sequence ID" value="PEG31245.1"/>
    <property type="molecule type" value="Genomic_DNA"/>
</dbReference>
<dbReference type="Proteomes" id="UP000220840">
    <property type="component" value="Unassembled WGS sequence"/>
</dbReference>
<evidence type="ECO:0000256" key="3">
    <source>
        <dbReference type="ARBA" id="ARBA00023163"/>
    </source>
</evidence>
<dbReference type="InterPro" id="IPR028082">
    <property type="entry name" value="Peripla_BP_I"/>
</dbReference>
<evidence type="ECO:0000313" key="6">
    <source>
        <dbReference type="Proteomes" id="UP000220840"/>
    </source>
</evidence>
<dbReference type="GO" id="GO:0003700">
    <property type="term" value="F:DNA-binding transcription factor activity"/>
    <property type="evidence" value="ECO:0007669"/>
    <property type="project" value="TreeGrafter"/>
</dbReference>
<dbReference type="STRING" id="137838.GCA_001458595_02638"/>
<dbReference type="Pfam" id="PF00356">
    <property type="entry name" value="LacI"/>
    <property type="match status" value="1"/>
</dbReference>
<dbReference type="PANTHER" id="PTHR30146">
    <property type="entry name" value="LACI-RELATED TRANSCRIPTIONAL REPRESSOR"/>
    <property type="match status" value="1"/>
</dbReference>
<dbReference type="RefSeq" id="WP_058295403.1">
    <property type="nucleotide sequence ID" value="NZ_CAMRXB010000055.1"/>
</dbReference>
<organism evidence="5 6">
    <name type="scientific">Clostridium neonatale</name>
    <dbReference type="NCBI Taxonomy" id="137838"/>
    <lineage>
        <taxon>Bacteria</taxon>
        <taxon>Bacillati</taxon>
        <taxon>Bacillota</taxon>
        <taxon>Clostridia</taxon>
        <taxon>Eubacteriales</taxon>
        <taxon>Clostridiaceae</taxon>
        <taxon>Clostridium</taxon>
    </lineage>
</organism>
<protein>
    <submittedName>
        <fullName evidence="5">LacI family transcriptional regulator</fullName>
    </submittedName>
</protein>
<sequence>MQKKVTMRDIAKKAGVSPASVSMILNKKSISRFSDDTISLIYKTCEELGYKTKHKNNNNIENSNLIYIICPSVINPYFATIIQSIENNAYYNGYETAILTTYWDENREHYIIDRLSSSNACGVIFSMIPQNPELAFKLNDKIPVIAIGDRKNELGIDTVDINNFNAGKLVAKHLIELNHKNIAYVSTTLNDHHSARIRRLKGIKKEYEENCPEGNVHIFTRDISPKTEIKSITLEHDVGYGLTLECIKKAPEITAIVAINDMVAYGVIDAIHSLGLKVPEDISVCGFDNIYPSKLSPIELTTVDHSLEKCGESAFNLLIDKLKAEPSKAHSSAITRVEYVSKLVVRNTTKKSTF</sequence>
<dbReference type="SUPFAM" id="SSF53822">
    <property type="entry name" value="Periplasmic binding protein-like I"/>
    <property type="match status" value="1"/>
</dbReference>
<keyword evidence="1" id="KW-0805">Transcription regulation</keyword>
<dbReference type="PANTHER" id="PTHR30146:SF109">
    <property type="entry name" value="HTH-TYPE TRANSCRIPTIONAL REGULATOR GALS"/>
    <property type="match status" value="1"/>
</dbReference>
<keyword evidence="2" id="KW-0238">DNA-binding</keyword>
<evidence type="ECO:0000259" key="4">
    <source>
        <dbReference type="PROSITE" id="PS50932"/>
    </source>
</evidence>
<gene>
    <name evidence="5" type="ORF">CQ394_05845</name>
</gene>
<keyword evidence="3" id="KW-0804">Transcription</keyword>
<dbReference type="SUPFAM" id="SSF47413">
    <property type="entry name" value="lambda repressor-like DNA-binding domains"/>
    <property type="match status" value="1"/>
</dbReference>
<accession>A0A2A7MHQ3</accession>
<dbReference type="CDD" id="cd06267">
    <property type="entry name" value="PBP1_LacI_sugar_binding-like"/>
    <property type="match status" value="1"/>
</dbReference>
<dbReference type="Pfam" id="PF13377">
    <property type="entry name" value="Peripla_BP_3"/>
    <property type="match status" value="1"/>
</dbReference>
<dbReference type="InterPro" id="IPR046335">
    <property type="entry name" value="LacI/GalR-like_sensor"/>
</dbReference>